<sequence length="154" mass="16322">MTHDGPRILIIEAVFYPDIAEALRSGAMAALEEADAHVERIWVPGVLEIPAALAMAVGAGNRYAPAAFDGYVLLGCVIRGETSHYDIVAGESARAVMDLAVEHELALGNGILTVENAQQANVRASRDGRDKGGFAARAALAMIGVRRSLRGEKR</sequence>
<dbReference type="NCBIfam" id="TIGR00114">
    <property type="entry name" value="lumazine-synth"/>
    <property type="match status" value="1"/>
</dbReference>
<evidence type="ECO:0000313" key="8">
    <source>
        <dbReference type="EMBL" id="MEJ8573709.1"/>
    </source>
</evidence>
<comment type="similarity">
    <text evidence="2 7">Belongs to the DMRL synthase family.</text>
</comment>
<dbReference type="EMBL" id="JAZHOF010000008">
    <property type="protein sequence ID" value="MEJ8573709.1"/>
    <property type="molecule type" value="Genomic_DNA"/>
</dbReference>
<feature type="binding site" evidence="7">
    <location>
        <begin position="76"/>
        <end position="78"/>
    </location>
    <ligand>
        <name>5-amino-6-(D-ribitylamino)uracil</name>
        <dbReference type="ChEBI" id="CHEBI:15934"/>
    </ligand>
</feature>
<dbReference type="SUPFAM" id="SSF52121">
    <property type="entry name" value="Lumazine synthase"/>
    <property type="match status" value="1"/>
</dbReference>
<evidence type="ECO:0000256" key="2">
    <source>
        <dbReference type="ARBA" id="ARBA00007424"/>
    </source>
</evidence>
<evidence type="ECO:0000256" key="7">
    <source>
        <dbReference type="HAMAP-Rule" id="MF_00178"/>
    </source>
</evidence>
<feature type="binding site" evidence="7">
    <location>
        <position position="109"/>
    </location>
    <ligand>
        <name>5-amino-6-(D-ribitylamino)uracil</name>
        <dbReference type="ChEBI" id="CHEBI:15934"/>
    </ligand>
</feature>
<dbReference type="Gene3D" id="3.40.50.960">
    <property type="entry name" value="Lumazine/riboflavin synthase"/>
    <property type="match status" value="1"/>
</dbReference>
<evidence type="ECO:0000256" key="1">
    <source>
        <dbReference type="ARBA" id="ARBA00004917"/>
    </source>
</evidence>
<name>A0AAW9RXJ8_9HYPH</name>
<organism evidence="8 9">
    <name type="scientific">Microbaculum marinum</name>
    <dbReference type="NCBI Taxonomy" id="1764581"/>
    <lineage>
        <taxon>Bacteria</taxon>
        <taxon>Pseudomonadati</taxon>
        <taxon>Pseudomonadota</taxon>
        <taxon>Alphaproteobacteria</taxon>
        <taxon>Hyphomicrobiales</taxon>
        <taxon>Tepidamorphaceae</taxon>
        <taxon>Microbaculum</taxon>
    </lineage>
</organism>
<dbReference type="RefSeq" id="WP_340331408.1">
    <property type="nucleotide sequence ID" value="NZ_JAZHOF010000008.1"/>
</dbReference>
<dbReference type="GO" id="GO:0009349">
    <property type="term" value="C:riboflavin synthase complex"/>
    <property type="evidence" value="ECO:0007669"/>
    <property type="project" value="UniProtKB-UniRule"/>
</dbReference>
<dbReference type="EC" id="2.5.1.78" evidence="3 7"/>
<evidence type="ECO:0000256" key="6">
    <source>
        <dbReference type="ARBA" id="ARBA00048785"/>
    </source>
</evidence>
<dbReference type="Pfam" id="PF00885">
    <property type="entry name" value="DMRL_synthase"/>
    <property type="match status" value="1"/>
</dbReference>
<evidence type="ECO:0000256" key="4">
    <source>
        <dbReference type="ARBA" id="ARBA00022619"/>
    </source>
</evidence>
<comment type="function">
    <text evidence="7">Catalyzes the formation of 6,7-dimethyl-8-ribityllumazine by condensation of 5-amino-6-(D-ribitylamino)uracil with 3,4-dihydroxy-2-butanone 4-phosphate. This is the penultimate step in the biosynthesis of riboflavin.</text>
</comment>
<dbReference type="Proteomes" id="UP001378188">
    <property type="component" value="Unassembled WGS sequence"/>
</dbReference>
<dbReference type="CDD" id="cd09209">
    <property type="entry name" value="Lumazine_synthase-I"/>
    <property type="match status" value="1"/>
</dbReference>
<proteinExistence type="inferred from homology"/>
<dbReference type="GO" id="GO:0005829">
    <property type="term" value="C:cytosol"/>
    <property type="evidence" value="ECO:0007669"/>
    <property type="project" value="TreeGrafter"/>
</dbReference>
<evidence type="ECO:0000256" key="5">
    <source>
        <dbReference type="ARBA" id="ARBA00022679"/>
    </source>
</evidence>
<keyword evidence="9" id="KW-1185">Reference proteome</keyword>
<dbReference type="InterPro" id="IPR034964">
    <property type="entry name" value="LS"/>
</dbReference>
<feature type="binding site" evidence="7">
    <location>
        <begin position="46"/>
        <end position="48"/>
    </location>
    <ligand>
        <name>5-amino-6-(D-ribitylamino)uracil</name>
        <dbReference type="ChEBI" id="CHEBI:15934"/>
    </ligand>
</feature>
<reference evidence="8 9" key="1">
    <citation type="submission" date="2024-02" db="EMBL/GenBank/DDBJ databases">
        <title>Genome analysis and characterization of Microbaculum marinisediminis sp. nov., isolated from marine sediment.</title>
        <authorList>
            <person name="Du Z.-J."/>
            <person name="Ye Y.-Q."/>
            <person name="Zhang Z.-R."/>
            <person name="Yuan S.-M."/>
            <person name="Zhang X.-Y."/>
        </authorList>
    </citation>
    <scope>NUCLEOTIDE SEQUENCE [LARGE SCALE GENOMIC DNA]</scope>
    <source>
        <strain evidence="8 9">SDUM1044001</strain>
    </source>
</reference>
<dbReference type="GO" id="GO:0000906">
    <property type="term" value="F:6,7-dimethyl-8-ribityllumazine synthase activity"/>
    <property type="evidence" value="ECO:0007669"/>
    <property type="project" value="UniProtKB-UniRule"/>
</dbReference>
<feature type="binding site" evidence="7">
    <location>
        <position position="123"/>
    </location>
    <ligand>
        <name>(2S)-2-hydroxy-3-oxobutyl phosphate</name>
        <dbReference type="ChEBI" id="CHEBI:58830"/>
    </ligand>
</feature>
<comment type="caution">
    <text evidence="8">The sequence shown here is derived from an EMBL/GenBank/DDBJ whole genome shotgun (WGS) entry which is preliminary data.</text>
</comment>
<dbReference type="AlphaFoldDB" id="A0AAW9RXJ8"/>
<comment type="catalytic activity">
    <reaction evidence="6 7">
        <text>(2S)-2-hydroxy-3-oxobutyl phosphate + 5-amino-6-(D-ribitylamino)uracil = 6,7-dimethyl-8-(1-D-ribityl)lumazine + phosphate + 2 H2O + H(+)</text>
        <dbReference type="Rhea" id="RHEA:26152"/>
        <dbReference type="ChEBI" id="CHEBI:15377"/>
        <dbReference type="ChEBI" id="CHEBI:15378"/>
        <dbReference type="ChEBI" id="CHEBI:15934"/>
        <dbReference type="ChEBI" id="CHEBI:43474"/>
        <dbReference type="ChEBI" id="CHEBI:58201"/>
        <dbReference type="ChEBI" id="CHEBI:58830"/>
        <dbReference type="EC" id="2.5.1.78"/>
    </reaction>
</comment>
<feature type="binding site" evidence="7">
    <location>
        <position position="15"/>
    </location>
    <ligand>
        <name>5-amino-6-(D-ribitylamino)uracil</name>
        <dbReference type="ChEBI" id="CHEBI:15934"/>
    </ligand>
</feature>
<dbReference type="GO" id="GO:0009231">
    <property type="term" value="P:riboflavin biosynthetic process"/>
    <property type="evidence" value="ECO:0007669"/>
    <property type="project" value="UniProtKB-UniRule"/>
</dbReference>
<gene>
    <name evidence="7 8" type="primary">ribH</name>
    <name evidence="8" type="ORF">V3328_19615</name>
</gene>
<keyword evidence="5 7" id="KW-0808">Transferase</keyword>
<feature type="active site" description="Proton donor" evidence="7">
    <location>
        <position position="84"/>
    </location>
</feature>
<comment type="pathway">
    <text evidence="1 7">Cofactor biosynthesis; riboflavin biosynthesis; riboflavin from 2-hydroxy-3-oxobutyl phosphate and 5-amino-6-(D-ribitylamino)uracil: step 1/2.</text>
</comment>
<feature type="binding site" evidence="7">
    <location>
        <begin position="81"/>
        <end position="82"/>
    </location>
    <ligand>
        <name>(2S)-2-hydroxy-3-oxobutyl phosphate</name>
        <dbReference type="ChEBI" id="CHEBI:58830"/>
    </ligand>
</feature>
<dbReference type="HAMAP" id="MF_00178">
    <property type="entry name" value="Lumazine_synth"/>
    <property type="match status" value="1"/>
</dbReference>
<accession>A0AAW9RXJ8</accession>
<dbReference type="InterPro" id="IPR036467">
    <property type="entry name" value="LS/RS_sf"/>
</dbReference>
<dbReference type="InterPro" id="IPR002180">
    <property type="entry name" value="LS/RS"/>
</dbReference>
<dbReference type="PANTHER" id="PTHR21058">
    <property type="entry name" value="6,7-DIMETHYL-8-RIBITYLLUMAZINE SYNTHASE DMRL SYNTHASE LUMAZINE SYNTHASE"/>
    <property type="match status" value="1"/>
</dbReference>
<protein>
    <recommendedName>
        <fullName evidence="3 7">6,7-dimethyl-8-ribityllumazine synthase</fullName>
        <shortName evidence="7">DMRL synthase</shortName>
        <shortName evidence="7">LS</shortName>
        <shortName evidence="7">Lumazine synthase</shortName>
        <ecNumber evidence="3 7">2.5.1.78</ecNumber>
    </recommendedName>
</protein>
<evidence type="ECO:0000256" key="3">
    <source>
        <dbReference type="ARBA" id="ARBA00012664"/>
    </source>
</evidence>
<dbReference type="PANTHER" id="PTHR21058:SF0">
    <property type="entry name" value="6,7-DIMETHYL-8-RIBITYLLUMAZINE SYNTHASE"/>
    <property type="match status" value="1"/>
</dbReference>
<keyword evidence="4 7" id="KW-0686">Riboflavin biosynthesis</keyword>
<evidence type="ECO:0000313" key="9">
    <source>
        <dbReference type="Proteomes" id="UP001378188"/>
    </source>
</evidence>